<dbReference type="EMBL" id="CGIH01000009">
    <property type="protein sequence ID" value="CFX15373.1"/>
    <property type="molecule type" value="Genomic_DNA"/>
</dbReference>
<gene>
    <name evidence="2" type="ORF">630</name>
</gene>
<keyword evidence="3" id="KW-1185">Reference proteome</keyword>
<dbReference type="CDD" id="cd11614">
    <property type="entry name" value="SAF_CpaB_FlgA_like"/>
    <property type="match status" value="1"/>
</dbReference>
<dbReference type="SMART" id="SM00858">
    <property type="entry name" value="SAF"/>
    <property type="match status" value="1"/>
</dbReference>
<dbReference type="STRING" id="690567.630"/>
<dbReference type="Gene3D" id="3.90.1210.10">
    <property type="entry name" value="Antifreeze-like/N-acetylneuraminic acid synthase C-terminal domain"/>
    <property type="match status" value="1"/>
</dbReference>
<dbReference type="AlphaFoldDB" id="A0A0E3W2R2"/>
<proteinExistence type="predicted"/>
<protein>
    <submittedName>
        <fullName evidence="2">SAF domain</fullName>
    </submittedName>
</protein>
<evidence type="ECO:0000313" key="2">
    <source>
        <dbReference type="EMBL" id="CFX15373.1"/>
    </source>
</evidence>
<sequence>MLTCLAGLAVYLSVSILFHPVSVVVAKADIEEASLIQAEQLELVKVAKKDCQKGTYQRIEDVAGGVAAGSIFAGQQIIDRQISGENVAGELALGSIKTGQTIITLTTQQATWSSQLRVGDLVTVVGVYPAESAVREEAVGRVTKPSAGSVVRNLKNIQEAQSTSPNQTEISFVTDTEGGKRVLLALKTSQMVYLLPRHPDLGGVE</sequence>
<organism evidence="2 3">
    <name type="scientific">Syntrophomonas zehnderi OL-4</name>
    <dbReference type="NCBI Taxonomy" id="690567"/>
    <lineage>
        <taxon>Bacteria</taxon>
        <taxon>Bacillati</taxon>
        <taxon>Bacillota</taxon>
        <taxon>Clostridia</taxon>
        <taxon>Eubacteriales</taxon>
        <taxon>Syntrophomonadaceae</taxon>
        <taxon>Syntrophomonas</taxon>
    </lineage>
</organism>
<name>A0A0E3W2R2_9FIRM</name>
<evidence type="ECO:0000259" key="1">
    <source>
        <dbReference type="SMART" id="SM00858"/>
    </source>
</evidence>
<evidence type="ECO:0000313" key="3">
    <source>
        <dbReference type="Proteomes" id="UP000045545"/>
    </source>
</evidence>
<reference evidence="2 3" key="1">
    <citation type="submission" date="2015-03" db="EMBL/GenBank/DDBJ databases">
        <authorList>
            <person name="Murphy D."/>
        </authorList>
    </citation>
    <scope>NUCLEOTIDE SEQUENCE [LARGE SCALE GENOMIC DNA]</scope>
    <source>
        <strain evidence="2 3">OL-4</strain>
    </source>
</reference>
<dbReference type="Proteomes" id="UP000045545">
    <property type="component" value="Unassembled WGS sequence"/>
</dbReference>
<dbReference type="InterPro" id="IPR013974">
    <property type="entry name" value="SAF"/>
</dbReference>
<feature type="domain" description="SAF" evidence="1">
    <location>
        <begin position="21"/>
        <end position="83"/>
    </location>
</feature>
<accession>A0A0E3W2R2</accession>